<dbReference type="SUPFAM" id="SSF55248">
    <property type="entry name" value="PCD-like"/>
    <property type="match status" value="1"/>
</dbReference>
<accession>A0ABD7V2E9</accession>
<dbReference type="CDD" id="cd00488">
    <property type="entry name" value="PCD_DCoH"/>
    <property type="match status" value="1"/>
</dbReference>
<dbReference type="InterPro" id="IPR029068">
    <property type="entry name" value="Glyas_Bleomycin-R_OHBP_Dase"/>
</dbReference>
<feature type="domain" description="Glyoxalase-like" evidence="6">
    <location>
        <begin position="112"/>
        <end position="216"/>
    </location>
</feature>
<dbReference type="EC" id="4.2.1.96" evidence="3"/>
<dbReference type="Gene3D" id="3.30.1360.20">
    <property type="entry name" value="Transcriptional coactivator/pterin dehydratase"/>
    <property type="match status" value="1"/>
</dbReference>
<dbReference type="EMBL" id="CAACYD010000006">
    <property type="protein sequence ID" value="VFA88519.1"/>
    <property type="molecule type" value="Genomic_DNA"/>
</dbReference>
<evidence type="ECO:0000259" key="6">
    <source>
        <dbReference type="Pfam" id="PF18029"/>
    </source>
</evidence>
<evidence type="ECO:0000256" key="1">
    <source>
        <dbReference type="ARBA" id="ARBA00001554"/>
    </source>
</evidence>
<dbReference type="AlphaFoldDB" id="A0ABD7V2E9"/>
<keyword evidence="5 7" id="KW-0456">Lyase</keyword>
<dbReference type="PANTHER" id="PTHR35908">
    <property type="entry name" value="HYPOTHETICAL FUSION PROTEIN"/>
    <property type="match status" value="1"/>
</dbReference>
<dbReference type="GO" id="GO:0008124">
    <property type="term" value="F:4-alpha-hydroxytetrahydrobiopterin dehydratase activity"/>
    <property type="evidence" value="ECO:0007669"/>
    <property type="project" value="UniProtKB-EC"/>
</dbReference>
<evidence type="ECO:0000256" key="4">
    <source>
        <dbReference type="ARBA" id="ARBA00021735"/>
    </source>
</evidence>
<dbReference type="Proteomes" id="UP000360750">
    <property type="component" value="Unassembled WGS sequence"/>
</dbReference>
<proteinExistence type="inferred from homology"/>
<gene>
    <name evidence="7" type="ORF">NCTC8139_02064</name>
</gene>
<evidence type="ECO:0000313" key="7">
    <source>
        <dbReference type="EMBL" id="VFA88519.1"/>
    </source>
</evidence>
<dbReference type="InterPro" id="IPR001533">
    <property type="entry name" value="Pterin_deHydtase"/>
</dbReference>
<protein>
    <recommendedName>
        <fullName evidence="4">Putative pterin-4-alpha-carbinolamine dehydratase</fullName>
        <ecNumber evidence="3">4.2.1.96</ecNumber>
    </recommendedName>
</protein>
<sequence>MTGSTRTPLSAEQVTETVADPWRVVAGKLAAAYRTGSMVKGGEFVSRIIDAAEEANHHPDIDLRYGSVHLTLTTHSAHQLTEADVALANRITGIAADMALEVLPAPAAAIDLAIDALDIAAISPFWKAVLGYSDGHSEEFADLVDPSGRLPTVWFQQMDSPRKQRNRVHFDLFLPHDVVHGRLQAAITAGGQLLSDDYAPAWWVLADPEGNEICLCTWQDPDDQMMSL</sequence>
<evidence type="ECO:0000256" key="3">
    <source>
        <dbReference type="ARBA" id="ARBA00013252"/>
    </source>
</evidence>
<reference evidence="7 8" key="1">
    <citation type="submission" date="2019-02" db="EMBL/GenBank/DDBJ databases">
        <authorList>
            <consortium name="Pathogen Informatics"/>
        </authorList>
    </citation>
    <scope>NUCLEOTIDE SEQUENCE [LARGE SCALE GENOMIC DNA]</scope>
    <source>
        <strain evidence="7 8">3012STDY6756503</strain>
    </source>
</reference>
<dbReference type="PANTHER" id="PTHR35908:SF1">
    <property type="entry name" value="CONSERVED PROTEIN"/>
    <property type="match status" value="1"/>
</dbReference>
<evidence type="ECO:0000256" key="5">
    <source>
        <dbReference type="ARBA" id="ARBA00023239"/>
    </source>
</evidence>
<dbReference type="InterPro" id="IPR036428">
    <property type="entry name" value="PCD_sf"/>
</dbReference>
<dbReference type="Pfam" id="PF01329">
    <property type="entry name" value="Pterin_4a"/>
    <property type="match status" value="1"/>
</dbReference>
<comment type="caution">
    <text evidence="7">The sequence shown here is derived from an EMBL/GenBank/DDBJ whole genome shotgun (WGS) entry which is preliminary data.</text>
</comment>
<comment type="similarity">
    <text evidence="2">Belongs to the pterin-4-alpha-carbinolamine dehydratase family.</text>
</comment>
<evidence type="ECO:0000256" key="2">
    <source>
        <dbReference type="ARBA" id="ARBA00006472"/>
    </source>
</evidence>
<dbReference type="GeneID" id="60750069"/>
<comment type="catalytic activity">
    <reaction evidence="1">
        <text>(4aS,6R)-4a-hydroxy-L-erythro-5,6,7,8-tetrahydrobiopterin = (6R)-L-erythro-6,7-dihydrobiopterin + H2O</text>
        <dbReference type="Rhea" id="RHEA:11920"/>
        <dbReference type="ChEBI" id="CHEBI:15377"/>
        <dbReference type="ChEBI" id="CHEBI:15642"/>
        <dbReference type="ChEBI" id="CHEBI:43120"/>
        <dbReference type="EC" id="4.2.1.96"/>
    </reaction>
</comment>
<organism evidence="7 8">
    <name type="scientific">Gordonia paraffinivorans</name>
    <dbReference type="NCBI Taxonomy" id="175628"/>
    <lineage>
        <taxon>Bacteria</taxon>
        <taxon>Bacillati</taxon>
        <taxon>Actinomycetota</taxon>
        <taxon>Actinomycetes</taxon>
        <taxon>Mycobacteriales</taxon>
        <taxon>Gordoniaceae</taxon>
        <taxon>Gordonia</taxon>
    </lineage>
</organism>
<evidence type="ECO:0000313" key="8">
    <source>
        <dbReference type="Proteomes" id="UP000360750"/>
    </source>
</evidence>
<name>A0ABD7V2E9_9ACTN</name>
<dbReference type="Gene3D" id="3.10.180.10">
    <property type="entry name" value="2,3-Dihydroxybiphenyl 1,2-Dioxygenase, domain 1"/>
    <property type="match status" value="1"/>
</dbReference>
<dbReference type="SUPFAM" id="SSF54593">
    <property type="entry name" value="Glyoxalase/Bleomycin resistance protein/Dihydroxybiphenyl dioxygenase"/>
    <property type="match status" value="1"/>
</dbReference>
<dbReference type="RefSeq" id="WP_131734232.1">
    <property type="nucleotide sequence ID" value="NZ_CAACYD010000006.1"/>
</dbReference>
<dbReference type="Pfam" id="PF18029">
    <property type="entry name" value="Glyoxalase_6"/>
    <property type="match status" value="1"/>
</dbReference>
<dbReference type="InterPro" id="IPR041581">
    <property type="entry name" value="Glyoxalase_6"/>
</dbReference>